<proteinExistence type="predicted"/>
<protein>
    <submittedName>
        <fullName evidence="1">Uncharacterized protein</fullName>
    </submittedName>
</protein>
<name>A0A0E9TLU8_ANGAN</name>
<sequence length="51" mass="5531">MCKTCGGCCRCLLRSILPLFSSLSPYTSHLSLLSAHCLGNLTSCPWHAIFS</sequence>
<reference evidence="1" key="2">
    <citation type="journal article" date="2015" name="Fish Shellfish Immunol.">
        <title>Early steps in the European eel (Anguilla anguilla)-Vibrio vulnificus interaction in the gills: Role of the RtxA13 toxin.</title>
        <authorList>
            <person name="Callol A."/>
            <person name="Pajuelo D."/>
            <person name="Ebbesson L."/>
            <person name="Teles M."/>
            <person name="MacKenzie S."/>
            <person name="Amaro C."/>
        </authorList>
    </citation>
    <scope>NUCLEOTIDE SEQUENCE</scope>
</reference>
<dbReference type="AlphaFoldDB" id="A0A0E9TLU8"/>
<dbReference type="EMBL" id="GBXM01054150">
    <property type="protein sequence ID" value="JAH54427.1"/>
    <property type="molecule type" value="Transcribed_RNA"/>
</dbReference>
<accession>A0A0E9TLU8</accession>
<evidence type="ECO:0000313" key="1">
    <source>
        <dbReference type="EMBL" id="JAH54427.1"/>
    </source>
</evidence>
<reference evidence="1" key="1">
    <citation type="submission" date="2014-11" db="EMBL/GenBank/DDBJ databases">
        <authorList>
            <person name="Amaro Gonzalez C."/>
        </authorList>
    </citation>
    <scope>NUCLEOTIDE SEQUENCE</scope>
</reference>
<dbReference type="EMBL" id="GBXM01046911">
    <property type="protein sequence ID" value="JAH61666.1"/>
    <property type="molecule type" value="Transcribed_RNA"/>
</dbReference>
<organism evidence="1">
    <name type="scientific">Anguilla anguilla</name>
    <name type="common">European freshwater eel</name>
    <name type="synonym">Muraena anguilla</name>
    <dbReference type="NCBI Taxonomy" id="7936"/>
    <lineage>
        <taxon>Eukaryota</taxon>
        <taxon>Metazoa</taxon>
        <taxon>Chordata</taxon>
        <taxon>Craniata</taxon>
        <taxon>Vertebrata</taxon>
        <taxon>Euteleostomi</taxon>
        <taxon>Actinopterygii</taxon>
        <taxon>Neopterygii</taxon>
        <taxon>Teleostei</taxon>
        <taxon>Anguilliformes</taxon>
        <taxon>Anguillidae</taxon>
        <taxon>Anguilla</taxon>
    </lineage>
</organism>